<dbReference type="InterPro" id="IPR011006">
    <property type="entry name" value="CheY-like_superfamily"/>
</dbReference>
<dbReference type="SUPFAM" id="SSF52172">
    <property type="entry name" value="CheY-like"/>
    <property type="match status" value="1"/>
</dbReference>
<keyword evidence="2" id="KW-0238">DNA-binding</keyword>
<sequence length="205" mass="22373">MMKEQIVHIIEDDCAVRESLDLLLRSAGLAPRLHASAREFLECKAEPNGCVVTDIRMADMSGIELLAEMKTRRILLPAVVMTAFADVPLAVKAMKLGAIDFIEKPFDDELMVGSIRAALARNADPGGLDAQVGAARRRLAGLTARERDVLHGLVKGKLNKTIAFELGISVRTVETHRANLMTKTQSESLSELIRLSLLTEETEVG</sequence>
<evidence type="ECO:0000259" key="6">
    <source>
        <dbReference type="PROSITE" id="PS50110"/>
    </source>
</evidence>
<dbReference type="Proteomes" id="UP000198418">
    <property type="component" value="Unassembled WGS sequence"/>
</dbReference>
<dbReference type="PANTHER" id="PTHR44688">
    <property type="entry name" value="DNA-BINDING TRANSCRIPTIONAL ACTIVATOR DEVR_DOSR"/>
    <property type="match status" value="1"/>
</dbReference>
<dbReference type="OrthoDB" id="9782655at2"/>
<dbReference type="Gene3D" id="3.40.50.2300">
    <property type="match status" value="1"/>
</dbReference>
<dbReference type="GO" id="GO:0003677">
    <property type="term" value="F:DNA binding"/>
    <property type="evidence" value="ECO:0007669"/>
    <property type="project" value="UniProtKB-KW"/>
</dbReference>
<feature type="modified residue" description="4-aspartylphosphate" evidence="4">
    <location>
        <position position="54"/>
    </location>
</feature>
<dbReference type="SMART" id="SM00448">
    <property type="entry name" value="REC"/>
    <property type="match status" value="1"/>
</dbReference>
<reference evidence="8" key="1">
    <citation type="submission" date="2017-06" db="EMBL/GenBank/DDBJ databases">
        <authorList>
            <person name="Varghese N."/>
            <person name="Submissions S."/>
        </authorList>
    </citation>
    <scope>NUCLEOTIDE SEQUENCE [LARGE SCALE GENOMIC DNA]</scope>
    <source>
        <strain evidence="8">DSM 137</strain>
    </source>
</reference>
<dbReference type="CDD" id="cd06170">
    <property type="entry name" value="LuxR_C_like"/>
    <property type="match status" value="1"/>
</dbReference>
<evidence type="ECO:0000313" key="8">
    <source>
        <dbReference type="Proteomes" id="UP000198418"/>
    </source>
</evidence>
<dbReference type="Pfam" id="PF00196">
    <property type="entry name" value="GerE"/>
    <property type="match status" value="1"/>
</dbReference>
<dbReference type="PROSITE" id="PS00622">
    <property type="entry name" value="HTH_LUXR_1"/>
    <property type="match status" value="1"/>
</dbReference>
<dbReference type="GO" id="GO:0006355">
    <property type="term" value="P:regulation of DNA-templated transcription"/>
    <property type="evidence" value="ECO:0007669"/>
    <property type="project" value="InterPro"/>
</dbReference>
<dbReference type="Gene3D" id="1.10.10.10">
    <property type="entry name" value="Winged helix-like DNA-binding domain superfamily/Winged helix DNA-binding domain"/>
    <property type="match status" value="1"/>
</dbReference>
<evidence type="ECO:0000256" key="4">
    <source>
        <dbReference type="PROSITE-ProRule" id="PRU00169"/>
    </source>
</evidence>
<evidence type="ECO:0000256" key="1">
    <source>
        <dbReference type="ARBA" id="ARBA00023015"/>
    </source>
</evidence>
<keyword evidence="4" id="KW-0597">Phosphoprotein</keyword>
<dbReference type="SMART" id="SM00421">
    <property type="entry name" value="HTH_LUXR"/>
    <property type="match status" value="1"/>
</dbReference>
<dbReference type="PRINTS" id="PR00038">
    <property type="entry name" value="HTHLUXR"/>
</dbReference>
<dbReference type="InterPro" id="IPR000792">
    <property type="entry name" value="Tscrpt_reg_LuxR_C"/>
</dbReference>
<dbReference type="EMBL" id="FYDG01000007">
    <property type="protein sequence ID" value="SNB75941.1"/>
    <property type="molecule type" value="Genomic_DNA"/>
</dbReference>
<dbReference type="PANTHER" id="PTHR44688:SF16">
    <property type="entry name" value="DNA-BINDING TRANSCRIPTIONAL ACTIVATOR DEVR_DOSR"/>
    <property type="match status" value="1"/>
</dbReference>
<keyword evidence="1" id="KW-0805">Transcription regulation</keyword>
<organism evidence="7 8">
    <name type="scientific">Rhodoblastus acidophilus</name>
    <name type="common">Rhodopseudomonas acidophila</name>
    <dbReference type="NCBI Taxonomy" id="1074"/>
    <lineage>
        <taxon>Bacteria</taxon>
        <taxon>Pseudomonadati</taxon>
        <taxon>Pseudomonadota</taxon>
        <taxon>Alphaproteobacteria</taxon>
        <taxon>Hyphomicrobiales</taxon>
        <taxon>Rhodoblastaceae</taxon>
        <taxon>Rhodoblastus</taxon>
    </lineage>
</organism>
<feature type="domain" description="Response regulatory" evidence="6">
    <location>
        <begin position="6"/>
        <end position="119"/>
    </location>
</feature>
<keyword evidence="8" id="KW-1185">Reference proteome</keyword>
<dbReference type="GO" id="GO:0000160">
    <property type="term" value="P:phosphorelay signal transduction system"/>
    <property type="evidence" value="ECO:0007669"/>
    <property type="project" value="InterPro"/>
</dbReference>
<dbReference type="InterPro" id="IPR001789">
    <property type="entry name" value="Sig_transdc_resp-reg_receiver"/>
</dbReference>
<protein>
    <submittedName>
        <fullName evidence="7">Two component transcriptional regulator, LuxR family</fullName>
    </submittedName>
</protein>
<evidence type="ECO:0000259" key="5">
    <source>
        <dbReference type="PROSITE" id="PS50043"/>
    </source>
</evidence>
<feature type="domain" description="HTH luxR-type" evidence="5">
    <location>
        <begin position="135"/>
        <end position="200"/>
    </location>
</feature>
<dbReference type="InterPro" id="IPR016032">
    <property type="entry name" value="Sig_transdc_resp-reg_C-effctor"/>
</dbReference>
<dbReference type="PROSITE" id="PS50110">
    <property type="entry name" value="RESPONSE_REGULATORY"/>
    <property type="match status" value="1"/>
</dbReference>
<name>A0A212RTH1_RHOAC</name>
<dbReference type="SUPFAM" id="SSF46894">
    <property type="entry name" value="C-terminal effector domain of the bipartite response regulators"/>
    <property type="match status" value="1"/>
</dbReference>
<proteinExistence type="predicted"/>
<evidence type="ECO:0000256" key="3">
    <source>
        <dbReference type="ARBA" id="ARBA00023163"/>
    </source>
</evidence>
<gene>
    <name evidence="7" type="ORF">SAMN06265338_10767</name>
</gene>
<evidence type="ECO:0000256" key="2">
    <source>
        <dbReference type="ARBA" id="ARBA00023125"/>
    </source>
</evidence>
<accession>A0A212RTH1</accession>
<dbReference type="Pfam" id="PF00072">
    <property type="entry name" value="Response_reg"/>
    <property type="match status" value="1"/>
</dbReference>
<dbReference type="AlphaFoldDB" id="A0A212RTH1"/>
<keyword evidence="3" id="KW-0804">Transcription</keyword>
<evidence type="ECO:0000313" key="7">
    <source>
        <dbReference type="EMBL" id="SNB75941.1"/>
    </source>
</evidence>
<dbReference type="InterPro" id="IPR036388">
    <property type="entry name" value="WH-like_DNA-bd_sf"/>
</dbReference>
<dbReference type="PROSITE" id="PS50043">
    <property type="entry name" value="HTH_LUXR_2"/>
    <property type="match status" value="1"/>
</dbReference>